<dbReference type="Proteomes" id="UP001432027">
    <property type="component" value="Unassembled WGS sequence"/>
</dbReference>
<feature type="non-terminal residue" evidence="1">
    <location>
        <position position="153"/>
    </location>
</feature>
<protein>
    <submittedName>
        <fullName evidence="1">Uncharacterized protein</fullName>
    </submittedName>
</protein>
<evidence type="ECO:0000313" key="2">
    <source>
        <dbReference type="Proteomes" id="UP001432027"/>
    </source>
</evidence>
<proteinExistence type="predicted"/>
<dbReference type="AlphaFoldDB" id="A0AAV5T3X7"/>
<evidence type="ECO:0000313" key="1">
    <source>
        <dbReference type="EMBL" id="GMS86406.1"/>
    </source>
</evidence>
<accession>A0AAV5T3X7</accession>
<comment type="caution">
    <text evidence="1">The sequence shown here is derived from an EMBL/GenBank/DDBJ whole genome shotgun (WGS) entry which is preliminary data.</text>
</comment>
<dbReference type="EMBL" id="BTSX01000002">
    <property type="protein sequence ID" value="GMS86406.1"/>
    <property type="molecule type" value="Genomic_DNA"/>
</dbReference>
<reference evidence="1" key="1">
    <citation type="submission" date="2023-10" db="EMBL/GenBank/DDBJ databases">
        <title>Genome assembly of Pristionchus species.</title>
        <authorList>
            <person name="Yoshida K."/>
            <person name="Sommer R.J."/>
        </authorList>
    </citation>
    <scope>NUCLEOTIDE SEQUENCE</scope>
    <source>
        <strain evidence="1">RS0144</strain>
    </source>
</reference>
<sequence length="153" mass="17782">VYRNALYFYSAPSSKDSFTFYRATVDHDYEIIQFTKINEIRTTGDTIHFAHQQPLYVLESEKRRLYGFEDGVSWSIPPIKPHFRFFQHRGILFMLRQGDAFHVQGSPPIPGNHSVEITVPNPENTAVHSPWNTRFLYILTNGQLYVFLGATLE</sequence>
<feature type="non-terminal residue" evidence="1">
    <location>
        <position position="1"/>
    </location>
</feature>
<gene>
    <name evidence="1" type="ORF">PENTCL1PPCAC_8581</name>
</gene>
<name>A0AAV5T3X7_9BILA</name>
<organism evidence="1 2">
    <name type="scientific">Pristionchus entomophagus</name>
    <dbReference type="NCBI Taxonomy" id="358040"/>
    <lineage>
        <taxon>Eukaryota</taxon>
        <taxon>Metazoa</taxon>
        <taxon>Ecdysozoa</taxon>
        <taxon>Nematoda</taxon>
        <taxon>Chromadorea</taxon>
        <taxon>Rhabditida</taxon>
        <taxon>Rhabditina</taxon>
        <taxon>Diplogasteromorpha</taxon>
        <taxon>Diplogasteroidea</taxon>
        <taxon>Neodiplogasteridae</taxon>
        <taxon>Pristionchus</taxon>
    </lineage>
</organism>
<keyword evidence="2" id="KW-1185">Reference proteome</keyword>